<dbReference type="AlphaFoldDB" id="R8W2G3"/>
<proteinExistence type="predicted"/>
<name>R8W2G3_9FIRM</name>
<protein>
    <submittedName>
        <fullName evidence="1">Uncharacterized protein</fullName>
    </submittedName>
</protein>
<reference evidence="1 2" key="1">
    <citation type="submission" date="2013-01" db="EMBL/GenBank/DDBJ databases">
        <title>The Genome Sequence of Butyricicoccus pullicaecorum 1.2.</title>
        <authorList>
            <consortium name="The Broad Institute Genome Sequencing Platform"/>
            <person name="Earl A."/>
            <person name="Ward D."/>
            <person name="Feldgarden M."/>
            <person name="Gevers D."/>
            <person name="Van Immerseel F."/>
            <person name="Eeckhaut V."/>
            <person name="Walker B."/>
            <person name="Young S.K."/>
            <person name="Zeng Q."/>
            <person name="Gargeya S."/>
            <person name="Fitzgerald M."/>
            <person name="Haas B."/>
            <person name="Abouelleil A."/>
            <person name="Alvarado L."/>
            <person name="Arachchi H.M."/>
            <person name="Berlin A.M."/>
            <person name="Chapman S.B."/>
            <person name="Dewar J."/>
            <person name="Goldberg J."/>
            <person name="Griggs A."/>
            <person name="Gujja S."/>
            <person name="Hansen M."/>
            <person name="Howarth C."/>
            <person name="Imamovic A."/>
            <person name="Larimer J."/>
            <person name="McCowan C."/>
            <person name="Murphy C."/>
            <person name="Neiman D."/>
            <person name="Pearson M."/>
            <person name="Priest M."/>
            <person name="Roberts A."/>
            <person name="Saif S."/>
            <person name="Shea T."/>
            <person name="Sisk P."/>
            <person name="Sykes S."/>
            <person name="Wortman J."/>
            <person name="Nusbaum C."/>
            <person name="Birren B."/>
        </authorList>
    </citation>
    <scope>NUCLEOTIDE SEQUENCE [LARGE SCALE GENOMIC DNA]</scope>
    <source>
        <strain evidence="1 2">1.2</strain>
    </source>
</reference>
<comment type="caution">
    <text evidence="1">The sequence shown here is derived from an EMBL/GenBank/DDBJ whole genome shotgun (WGS) entry which is preliminary data.</text>
</comment>
<dbReference type="Proteomes" id="UP000013981">
    <property type="component" value="Unassembled WGS sequence"/>
</dbReference>
<accession>R8W2G3</accession>
<keyword evidence="2" id="KW-1185">Reference proteome</keyword>
<organism evidence="1 2">
    <name type="scientific">Butyricicoccus pullicaecorum 1.2</name>
    <dbReference type="NCBI Taxonomy" id="1203606"/>
    <lineage>
        <taxon>Bacteria</taxon>
        <taxon>Bacillati</taxon>
        <taxon>Bacillota</taxon>
        <taxon>Clostridia</taxon>
        <taxon>Eubacteriales</taxon>
        <taxon>Butyricicoccaceae</taxon>
        <taxon>Butyricicoccus</taxon>
    </lineage>
</organism>
<evidence type="ECO:0000313" key="2">
    <source>
        <dbReference type="Proteomes" id="UP000013981"/>
    </source>
</evidence>
<sequence>MAAGRSSTGISPRPMLMGAPRNALRAFNAGVSLSCLRVLAHRMPHLFCGLVFVALLFGRGPVLRTCNRVMAHRPTGSTQTDRIRLPYAAPEASRRAFFVKEL</sequence>
<dbReference type="HOGENOM" id="CLU_2272199_0_0_9"/>
<dbReference type="EMBL" id="AQOB01000004">
    <property type="protein sequence ID" value="EOQ38731.1"/>
    <property type="molecule type" value="Genomic_DNA"/>
</dbReference>
<evidence type="ECO:0000313" key="1">
    <source>
        <dbReference type="EMBL" id="EOQ38731.1"/>
    </source>
</evidence>
<gene>
    <name evidence="1" type="ORF">HMPREF1526_01772</name>
</gene>